<evidence type="ECO:0000313" key="13">
    <source>
        <dbReference type="Proteomes" id="UP001341281"/>
    </source>
</evidence>
<evidence type="ECO:0000259" key="8">
    <source>
        <dbReference type="Pfam" id="PF00931"/>
    </source>
</evidence>
<evidence type="ECO:0000256" key="7">
    <source>
        <dbReference type="SAM" id="MobiDB-lite"/>
    </source>
</evidence>
<dbReference type="GO" id="GO:0043531">
    <property type="term" value="F:ADP binding"/>
    <property type="evidence" value="ECO:0007669"/>
    <property type="project" value="InterPro"/>
</dbReference>
<protein>
    <recommendedName>
        <fullName evidence="14">Disease resistance protein RPM1</fullName>
    </recommendedName>
</protein>
<dbReference type="PANTHER" id="PTHR23155:SF1135">
    <property type="entry name" value="OS08G0246300 PROTEIN"/>
    <property type="match status" value="1"/>
</dbReference>
<keyword evidence="4" id="KW-0547">Nucleotide-binding</keyword>
<dbReference type="SUPFAM" id="SSF52540">
    <property type="entry name" value="P-loop containing nucleoside triphosphate hydrolases"/>
    <property type="match status" value="2"/>
</dbReference>
<dbReference type="Pfam" id="PF23559">
    <property type="entry name" value="WHD_DRP"/>
    <property type="match status" value="1"/>
</dbReference>
<dbReference type="Gene3D" id="3.40.50.300">
    <property type="entry name" value="P-loop containing nucleotide triphosphate hydrolases"/>
    <property type="match status" value="2"/>
</dbReference>
<dbReference type="Gene3D" id="1.20.5.4130">
    <property type="match status" value="1"/>
</dbReference>
<gene>
    <name evidence="12" type="ORF">U9M48_043648</name>
</gene>
<evidence type="ECO:0000256" key="1">
    <source>
        <dbReference type="ARBA" id="ARBA00008894"/>
    </source>
</evidence>
<evidence type="ECO:0000259" key="11">
    <source>
        <dbReference type="Pfam" id="PF23598"/>
    </source>
</evidence>
<dbReference type="PRINTS" id="PR00364">
    <property type="entry name" value="DISEASERSIST"/>
</dbReference>
<feature type="domain" description="Disease resistance R13L4/SHOC-2-like LRR" evidence="11">
    <location>
        <begin position="779"/>
        <end position="882"/>
    </location>
</feature>
<feature type="domain" description="Disease resistance R13L4/SHOC-2-like LRR" evidence="11">
    <location>
        <begin position="970"/>
        <end position="1211"/>
    </location>
</feature>
<evidence type="ECO:0000256" key="6">
    <source>
        <dbReference type="ARBA" id="ARBA00023054"/>
    </source>
</evidence>
<dbReference type="Proteomes" id="UP001341281">
    <property type="component" value="Chromosome 10"/>
</dbReference>
<accession>A0AAQ3UV36</accession>
<dbReference type="EMBL" id="CP144754">
    <property type="protein sequence ID" value="WVZ98179.1"/>
    <property type="molecule type" value="Genomic_DNA"/>
</dbReference>
<evidence type="ECO:0000256" key="3">
    <source>
        <dbReference type="ARBA" id="ARBA00022737"/>
    </source>
</evidence>
<name>A0AAQ3UV36_PASNO</name>
<evidence type="ECO:0008006" key="14">
    <source>
        <dbReference type="Google" id="ProtNLM"/>
    </source>
</evidence>
<dbReference type="InterPro" id="IPR042197">
    <property type="entry name" value="Apaf_helical"/>
</dbReference>
<keyword evidence="13" id="KW-1185">Reference proteome</keyword>
<proteinExistence type="inferred from homology"/>
<feature type="domain" description="NB-ARC" evidence="8">
    <location>
        <begin position="197"/>
        <end position="359"/>
    </location>
</feature>
<dbReference type="SUPFAM" id="SSF52058">
    <property type="entry name" value="L domain-like"/>
    <property type="match status" value="1"/>
</dbReference>
<reference evidence="12 13" key="1">
    <citation type="submission" date="2024-02" db="EMBL/GenBank/DDBJ databases">
        <title>High-quality chromosome-scale genome assembly of Pensacola bahiagrass (Paspalum notatum Flugge var. saurae).</title>
        <authorList>
            <person name="Vega J.M."/>
            <person name="Podio M."/>
            <person name="Orjuela J."/>
            <person name="Siena L.A."/>
            <person name="Pessino S.C."/>
            <person name="Combes M.C."/>
            <person name="Mariac C."/>
            <person name="Albertini E."/>
            <person name="Pupilli F."/>
            <person name="Ortiz J.P.A."/>
            <person name="Leblanc O."/>
        </authorList>
    </citation>
    <scope>NUCLEOTIDE SEQUENCE [LARGE SCALE GENOMIC DNA]</scope>
    <source>
        <strain evidence="12">R1</strain>
        <tissue evidence="12">Leaf</tissue>
    </source>
</reference>
<feature type="domain" description="Disease resistance protein winged helix" evidence="10">
    <location>
        <begin position="655"/>
        <end position="703"/>
    </location>
</feature>
<dbReference type="InterPro" id="IPR058922">
    <property type="entry name" value="WHD_DRP"/>
</dbReference>
<dbReference type="GO" id="GO:0098542">
    <property type="term" value="P:defense response to other organism"/>
    <property type="evidence" value="ECO:0007669"/>
    <property type="project" value="TreeGrafter"/>
</dbReference>
<dbReference type="InterPro" id="IPR041118">
    <property type="entry name" value="Rx_N"/>
</dbReference>
<dbReference type="Gene3D" id="1.10.8.430">
    <property type="entry name" value="Helical domain of apoptotic protease-activating factors"/>
    <property type="match status" value="1"/>
</dbReference>
<dbReference type="AlphaFoldDB" id="A0AAQ3UV36"/>
<dbReference type="InterPro" id="IPR055414">
    <property type="entry name" value="LRR_R13L4/SHOC2-like"/>
</dbReference>
<comment type="similarity">
    <text evidence="1">Belongs to the disease resistance NB-LRR family.</text>
</comment>
<evidence type="ECO:0000256" key="5">
    <source>
        <dbReference type="ARBA" id="ARBA00022821"/>
    </source>
</evidence>
<evidence type="ECO:0000256" key="2">
    <source>
        <dbReference type="ARBA" id="ARBA00022614"/>
    </source>
</evidence>
<keyword evidence="6" id="KW-0175">Coiled coil</keyword>
<dbReference type="InterPro" id="IPR032675">
    <property type="entry name" value="LRR_dom_sf"/>
</dbReference>
<evidence type="ECO:0000313" key="12">
    <source>
        <dbReference type="EMBL" id="WVZ98179.1"/>
    </source>
</evidence>
<evidence type="ECO:0000259" key="10">
    <source>
        <dbReference type="Pfam" id="PF23559"/>
    </source>
</evidence>
<dbReference type="PANTHER" id="PTHR23155">
    <property type="entry name" value="DISEASE RESISTANCE PROTEIN RP"/>
    <property type="match status" value="1"/>
</dbReference>
<keyword evidence="3" id="KW-0677">Repeat</keyword>
<dbReference type="Pfam" id="PF23598">
    <property type="entry name" value="LRR_14"/>
    <property type="match status" value="2"/>
</dbReference>
<dbReference type="InterPro" id="IPR027417">
    <property type="entry name" value="P-loop_NTPase"/>
</dbReference>
<sequence length="1225" mass="137266">MADLVLGLAKSAVEGTLTMARSAIEEEEKLQKSVQRDLMLISDEFEMMHSFLSDTKESVTGDMTRTLVRQVRNTALDVEDCIESVVHLDNSSNWWRRLLPSCVPASAPAASLDSAVADLELLKARVEAMGQRNMRYGLSSSSSSRPAETTKLAEARETLQLDILAEARYPLNKKTSPKDLAEMISRKADDGLVPQLQQLQVISVWGTRGDLGTRSIVKKAYDDPAIGKDFVCRAWVRLPHPFNLLEFIRSLLVQFYTSLGSTTADLLNPAEVMVTMEGMLVEEFMKQVNNRRYLIVLELEDVSMLVDWEDVRAFLPDKGNGSCVVVHTQQLEIASLCVGHCQRVLELERLSDDHSICAFINDESNKDDQETAKIESAREWLQGFQHVGRQTNFWGLKSKITRGTVRCIPVCGIAGVGKTSLVKQVYCTMVIEREPFQKFGWVDVMPSPFNLKELCRNLLLDLYSGSLQHASMLRIRDPVQECHGLLQQHRCLIVINDLKSTEEWDAIKADLLAGHNHQSVIVVIAHEESVARYCDSEHWWHVEGLEIEEALDLFQKTVSKKIAPSELSRDVIEEATHVLHMCGGLPRVIIAVADFLAGTGRLNDEECWSNMIDLFMEDLEQHPAFGSLRSLFDWVRSYFRSCPDFLKPCVFYLSIFPLNNLIRRRRLLRRWVAEGYARDDEDSSAEEKAEEFVFKLFLLSMIQVPGQRVLTNYMKMPLCHANGFLREYIVSRSMEDNLVFTLEGHCSVSSSQRTGRHLAVDSSWDRDRVLFRSIDFSRLRSLTVFGRWEPFFVSDKMGLLRVLDLEDAAGLTDDDVGRMVKLLPRLKFLSLRRCEKVTCLPESLGGMRYLQTLDVRYTSVATLPTSITKLHRLQYLRAGANVPDDSVHDDDHLAAAVESQPPPSEESAALPEAIPLLSSSSSSSPSTSEPPDGAGAANNNKTLVSWFGTGCSELWTRCRQRRLAESPNGGVRAPRGIGQLMALHTLGVIDVSVAKGREILEELRNLTRLRKLGVSGVNHGNCRELCSSISGLAQLESLSVRLDKGSRGCLDGFSSPPEYLDLKSLKLHGDAEDELPAWTDQLDGLNKLTLQMAMVTQQGMDVLAGLPELRSLRLRFEEFQNGELLFSEGFDKLEVLEISCNSRLEAVTFHPGVMESLELLKLRCCNRNGSSTTTTRFSGLEVLTALNEVWLSGSYGNQLEEHLKTQLEAHPRKNTGGATLILSNP</sequence>
<feature type="region of interest" description="Disordered" evidence="7">
    <location>
        <begin position="916"/>
        <end position="939"/>
    </location>
</feature>
<feature type="domain" description="Disease resistance N-terminal" evidence="9">
    <location>
        <begin position="13"/>
        <end position="93"/>
    </location>
</feature>
<keyword evidence="2" id="KW-0433">Leucine-rich repeat</keyword>
<dbReference type="InterPro" id="IPR002182">
    <property type="entry name" value="NB-ARC"/>
</dbReference>
<dbReference type="InterPro" id="IPR044974">
    <property type="entry name" value="Disease_R_plants"/>
</dbReference>
<dbReference type="Gene3D" id="3.80.10.10">
    <property type="entry name" value="Ribonuclease Inhibitor"/>
    <property type="match status" value="2"/>
</dbReference>
<dbReference type="Pfam" id="PF18052">
    <property type="entry name" value="Rx_N"/>
    <property type="match status" value="1"/>
</dbReference>
<organism evidence="12 13">
    <name type="scientific">Paspalum notatum var. saurae</name>
    <dbReference type="NCBI Taxonomy" id="547442"/>
    <lineage>
        <taxon>Eukaryota</taxon>
        <taxon>Viridiplantae</taxon>
        <taxon>Streptophyta</taxon>
        <taxon>Embryophyta</taxon>
        <taxon>Tracheophyta</taxon>
        <taxon>Spermatophyta</taxon>
        <taxon>Magnoliopsida</taxon>
        <taxon>Liliopsida</taxon>
        <taxon>Poales</taxon>
        <taxon>Poaceae</taxon>
        <taxon>PACMAD clade</taxon>
        <taxon>Panicoideae</taxon>
        <taxon>Andropogonodae</taxon>
        <taxon>Paspaleae</taxon>
        <taxon>Paspalinae</taxon>
        <taxon>Paspalum</taxon>
    </lineage>
</organism>
<evidence type="ECO:0000256" key="4">
    <source>
        <dbReference type="ARBA" id="ARBA00022741"/>
    </source>
</evidence>
<feature type="compositionally biased region" description="Low complexity" evidence="7">
    <location>
        <begin position="916"/>
        <end position="931"/>
    </location>
</feature>
<evidence type="ECO:0000259" key="9">
    <source>
        <dbReference type="Pfam" id="PF18052"/>
    </source>
</evidence>
<keyword evidence="5" id="KW-0611">Plant defense</keyword>
<dbReference type="Pfam" id="PF00931">
    <property type="entry name" value="NB-ARC"/>
    <property type="match status" value="2"/>
</dbReference>
<feature type="domain" description="NB-ARC" evidence="8">
    <location>
        <begin position="402"/>
        <end position="561"/>
    </location>
</feature>